<dbReference type="Proteomes" id="UP001497700">
    <property type="component" value="Unassembled WGS sequence"/>
</dbReference>
<evidence type="ECO:0000313" key="2">
    <source>
        <dbReference type="Proteomes" id="UP001497700"/>
    </source>
</evidence>
<comment type="caution">
    <text evidence="1">The sequence shown here is derived from an EMBL/GenBank/DDBJ whole genome shotgun (WGS) entry which is preliminary data.</text>
</comment>
<protein>
    <submittedName>
        <fullName evidence="1">Kinase-like protein</fullName>
    </submittedName>
</protein>
<evidence type="ECO:0000313" key="1">
    <source>
        <dbReference type="EMBL" id="KAI4864470.1"/>
    </source>
</evidence>
<name>A0ACB9Z0G9_9PEZI</name>
<gene>
    <name evidence="1" type="ORF">F4820DRAFT_423638</name>
</gene>
<organism evidence="1 2">
    <name type="scientific">Hypoxylon rubiginosum</name>
    <dbReference type="NCBI Taxonomy" id="110542"/>
    <lineage>
        <taxon>Eukaryota</taxon>
        <taxon>Fungi</taxon>
        <taxon>Dikarya</taxon>
        <taxon>Ascomycota</taxon>
        <taxon>Pezizomycotina</taxon>
        <taxon>Sordariomycetes</taxon>
        <taxon>Xylariomycetidae</taxon>
        <taxon>Xylariales</taxon>
        <taxon>Hypoxylaceae</taxon>
        <taxon>Hypoxylon</taxon>
    </lineage>
</organism>
<accession>A0ACB9Z0G9</accession>
<dbReference type="EMBL" id="MU393486">
    <property type="protein sequence ID" value="KAI4864470.1"/>
    <property type="molecule type" value="Genomic_DNA"/>
</dbReference>
<keyword evidence="2" id="KW-1185">Reference proteome</keyword>
<proteinExistence type="predicted"/>
<reference evidence="1 2" key="1">
    <citation type="journal article" date="2022" name="New Phytol.">
        <title>Ecological generalism drives hyperdiversity of secondary metabolite gene clusters in xylarialean endophytes.</title>
        <authorList>
            <person name="Franco M.E.E."/>
            <person name="Wisecaver J.H."/>
            <person name="Arnold A.E."/>
            <person name="Ju Y.M."/>
            <person name="Slot J.C."/>
            <person name="Ahrendt S."/>
            <person name="Moore L.P."/>
            <person name="Eastman K.E."/>
            <person name="Scott K."/>
            <person name="Konkel Z."/>
            <person name="Mondo S.J."/>
            <person name="Kuo A."/>
            <person name="Hayes R.D."/>
            <person name="Haridas S."/>
            <person name="Andreopoulos B."/>
            <person name="Riley R."/>
            <person name="LaButti K."/>
            <person name="Pangilinan J."/>
            <person name="Lipzen A."/>
            <person name="Amirebrahimi M."/>
            <person name="Yan J."/>
            <person name="Adam C."/>
            <person name="Keymanesh K."/>
            <person name="Ng V."/>
            <person name="Louie K."/>
            <person name="Northen T."/>
            <person name="Drula E."/>
            <person name="Henrissat B."/>
            <person name="Hsieh H.M."/>
            <person name="Youens-Clark K."/>
            <person name="Lutzoni F."/>
            <person name="Miadlikowska J."/>
            <person name="Eastwood D.C."/>
            <person name="Hamelin R.C."/>
            <person name="Grigoriev I.V."/>
            <person name="U'Ren J.M."/>
        </authorList>
    </citation>
    <scope>NUCLEOTIDE SEQUENCE [LARGE SCALE GENOMIC DNA]</scope>
    <source>
        <strain evidence="1 2">CBS 119005</strain>
    </source>
</reference>
<sequence length="492" mass="56309">MAAAIHRRVAKEPFQIHEDEYTRDTSDVEESTQSQTQRGDEQYDENDDHDDILAEDEEEQENHVEDDDGCETDSSDDSDEIDLSVQRDIDKLEATFPSCKGKYRLIKRIGEGTFSTVYKAEDIQYDQYDNSWDIDAAESQWRPPPLRNSSHSRPNTSHKPKFVAIKKIYVTSSPARILNELELLHDLRDSHSVCPLITAFRQADQVLAILPYFRHQDFRKYYPQMSVYDMRVYFRSLFTALAAVHEKGIIHRDIKPTNFLYDPDKKRGVLVDFGLAEREGVETKPCLCHEDRQVRKQRLQQSVAFSSAQAGPQPGYPVNDTRPSRRANRAGTRGFRAPEVLFKCTEQTTKIDVWSAGVILLTILCKRFPFFNSADDIEAMIEIATIYGSKRMKQAGQIHGCVFDTNIPTIGERGFSFEKIMLWSTCRSDGGKDGKSNTLTEEEKGAIEFLHRCMDLDPTKRISAKEALVHEFLQMNDTPGPEPDVEDDVMML</sequence>